<sequence>MAGTRASDADRDLCLNEIESAFADGRIDDAEREARTQAALQAKTLDELAHLTSDLRPLGATRINNPLSTASVPKGLLTKILIGALIPAIASIIIWIASSSGNDSQTAGPSTDTSEPNLNNQPNGLLKLHTAAGFKKFVAATRSAFGTTTVESAAIYPDYASVNIVVPDNPRRTERWSFREGYDGDPSKSTRQGEDTVVDMAAINIPALMDAVKRAPDELNVKEVQSIYIVLDERDELPAMTVYVSNEYSESGYYVFTLEGKETFRYPFK</sequence>
<comment type="caution">
    <text evidence="3">The sequence shown here is derived from an EMBL/GenBank/DDBJ whole genome shotgun (WGS) entry which is preliminary data.</text>
</comment>
<name>A0ABU1ULH3_9ACTN</name>
<protein>
    <recommendedName>
        <fullName evidence="2">DUF1707 domain-containing protein</fullName>
    </recommendedName>
</protein>
<evidence type="ECO:0000313" key="3">
    <source>
        <dbReference type="EMBL" id="MDR7086037.1"/>
    </source>
</evidence>
<accession>A0ABU1ULH3</accession>
<dbReference type="Pfam" id="PF08044">
    <property type="entry name" value="DUF1707"/>
    <property type="match status" value="1"/>
</dbReference>
<evidence type="ECO:0000259" key="2">
    <source>
        <dbReference type="Pfam" id="PF08044"/>
    </source>
</evidence>
<dbReference type="InterPro" id="IPR012551">
    <property type="entry name" value="DUF1707_SHOCT-like"/>
</dbReference>
<proteinExistence type="predicted"/>
<keyword evidence="1" id="KW-0812">Transmembrane</keyword>
<keyword evidence="4" id="KW-1185">Reference proteome</keyword>
<feature type="transmembrane region" description="Helical" evidence="1">
    <location>
        <begin position="76"/>
        <end position="97"/>
    </location>
</feature>
<reference evidence="3 4" key="1">
    <citation type="submission" date="2023-07" db="EMBL/GenBank/DDBJ databases">
        <title>Sorghum-associated microbial communities from plants grown in Nebraska, USA.</title>
        <authorList>
            <person name="Schachtman D."/>
        </authorList>
    </citation>
    <scope>NUCLEOTIDE SEQUENCE [LARGE SCALE GENOMIC DNA]</scope>
    <source>
        <strain evidence="3 4">BE248</strain>
    </source>
</reference>
<keyword evidence="1" id="KW-0472">Membrane</keyword>
<keyword evidence="1" id="KW-1133">Transmembrane helix</keyword>
<evidence type="ECO:0000313" key="4">
    <source>
        <dbReference type="Proteomes" id="UP001257739"/>
    </source>
</evidence>
<feature type="domain" description="DUF1707" evidence="2">
    <location>
        <begin position="4"/>
        <end position="55"/>
    </location>
</feature>
<gene>
    <name evidence="3" type="ORF">J2X11_000876</name>
</gene>
<organism evidence="3 4">
    <name type="scientific">Aeromicrobium panaciterrae</name>
    <dbReference type="NCBI Taxonomy" id="363861"/>
    <lineage>
        <taxon>Bacteria</taxon>
        <taxon>Bacillati</taxon>
        <taxon>Actinomycetota</taxon>
        <taxon>Actinomycetes</taxon>
        <taxon>Propionibacteriales</taxon>
        <taxon>Nocardioidaceae</taxon>
        <taxon>Aeromicrobium</taxon>
    </lineage>
</organism>
<evidence type="ECO:0000256" key="1">
    <source>
        <dbReference type="SAM" id="Phobius"/>
    </source>
</evidence>
<dbReference type="Proteomes" id="UP001257739">
    <property type="component" value="Unassembled WGS sequence"/>
</dbReference>
<dbReference type="RefSeq" id="WP_309967172.1">
    <property type="nucleotide sequence ID" value="NZ_JAVDWH010000001.1"/>
</dbReference>
<dbReference type="EMBL" id="JAVDWH010000001">
    <property type="protein sequence ID" value="MDR7086037.1"/>
    <property type="molecule type" value="Genomic_DNA"/>
</dbReference>